<keyword evidence="3" id="KW-1185">Reference proteome</keyword>
<dbReference type="RefSeq" id="YP_009839698.1">
    <property type="nucleotide sequence ID" value="NC_048722.1"/>
</dbReference>
<dbReference type="EMBL" id="MH576968">
    <property type="protein sequence ID" value="AXH67207.1"/>
    <property type="molecule type" value="Genomic_DNA"/>
</dbReference>
<evidence type="ECO:0000313" key="1">
    <source>
        <dbReference type="EMBL" id="AXH67207.1"/>
    </source>
</evidence>
<dbReference type="EMBL" id="MH576968">
    <property type="protein sequence ID" value="AXH67401.1"/>
    <property type="molecule type" value="Genomic_DNA"/>
</dbReference>
<dbReference type="KEGG" id="vg:55609417"/>
<gene>
    <name evidence="1" type="primary">9</name>
    <name evidence="2" type="synonym">267</name>
    <name evidence="2" type="ORF">SEA_WOFFORD_267</name>
    <name evidence="1" type="ORF">SEA_WOFFORD_9</name>
</gene>
<sequence>MSERKPFSTIQVGETITFDSGYYMTGKIVQNVSTHNGKRMVIFLVDGEHRDRVISYAAHRSVIVHG</sequence>
<dbReference type="Proteomes" id="UP000260216">
    <property type="component" value="Segment"/>
</dbReference>
<dbReference type="GeneID" id="55609417"/>
<reference evidence="1 3" key="1">
    <citation type="submission" date="2018-07" db="EMBL/GenBank/DDBJ databases">
        <authorList>
            <person name="Wofford K.M."/>
            <person name="Typhair T.J."/>
            <person name="Gonzales M.A."/>
            <person name="Castillo J.C."/>
            <person name="Smith B.R."/>
            <person name="Klug H.M."/>
            <person name="Hughes L.E."/>
            <person name="Garlena R.A."/>
            <person name="Russell D.A."/>
            <person name="Pope W.H."/>
            <person name="Jacobs-Sera D."/>
            <person name="Hatfull G.F."/>
        </authorList>
    </citation>
    <scope>NUCLEOTIDE SEQUENCE [LARGE SCALE GENOMIC DNA]</scope>
</reference>
<protein>
    <submittedName>
        <fullName evidence="1">Uncharacterized protein</fullName>
    </submittedName>
</protein>
<accession>A0A345M9N6</accession>
<evidence type="ECO:0000313" key="3">
    <source>
        <dbReference type="Proteomes" id="UP000260216"/>
    </source>
</evidence>
<name>A0A345M9N6_9CAUD</name>
<evidence type="ECO:0000313" key="2">
    <source>
        <dbReference type="EMBL" id="AXH67401.1"/>
    </source>
</evidence>
<proteinExistence type="predicted"/>
<organism evidence="1 3">
    <name type="scientific">Streptomyces phage Wofford</name>
    <dbReference type="NCBI Taxonomy" id="2283267"/>
    <lineage>
        <taxon>Viruses</taxon>
        <taxon>Duplodnaviria</taxon>
        <taxon>Heunggongvirae</taxon>
        <taxon>Uroviricota</taxon>
        <taxon>Caudoviricetes</taxon>
        <taxon>Stanwilliamsviridae</taxon>
        <taxon>Boydwoodruffvirinae</taxon>
        <taxon>Karimacvirus</taxon>
        <taxon>Karimacvirus wofford</taxon>
        <taxon>Streptomyces virus Wofford</taxon>
    </lineage>
</organism>